<accession>A0A0C3B4X7</accession>
<dbReference type="HOGENOM" id="CLU_039336_1_0_1"/>
<dbReference type="Gene3D" id="1.20.1280.50">
    <property type="match status" value="1"/>
</dbReference>
<keyword evidence="3" id="KW-1185">Reference proteome</keyword>
<protein>
    <recommendedName>
        <fullName evidence="1">F-box domain-containing protein</fullName>
    </recommendedName>
</protein>
<proteinExistence type="predicted"/>
<sequence length="405" mass="46569">MAQPTTPIYELPTELLSKIFILVSETDQFGPVKITEVCHRWRDIILDLPRAWSWIYVHTIKKKKNMGRYLSVFTERSHQCVLHIHIPALFTPDYNREMLQEILPSLIQVSHRIQCLSIPSWHLGCFADATFPNLLCLRFSIETEDHVIGVYEFSNKSKYPRLEIFHASYCGWVQSVWDYQKIALPFLKHLSIQASGDDTWVDIITVCAETLVTLTIKGPLINCGIPRVHIRFPILQRLTIDNSFTDYETFCPFEAATPSLVSYEELTGRDNTSEPIHHDLDTVTHLRTDNLRLIPAFPALRVVQCVSVYLSSTEKRALDFVEKVEEGTPYCPTLKLVMFHLRFGAQVHEPALIQRDLNARIERAGRAIKFKFVGPMNLPSLPPRQTPVCGPNLRCRYDQDSESAY</sequence>
<dbReference type="EMBL" id="KN824305">
    <property type="protein sequence ID" value="KIM26521.1"/>
    <property type="molecule type" value="Genomic_DNA"/>
</dbReference>
<dbReference type="InterPro" id="IPR036047">
    <property type="entry name" value="F-box-like_dom_sf"/>
</dbReference>
<evidence type="ECO:0000313" key="3">
    <source>
        <dbReference type="Proteomes" id="UP000054097"/>
    </source>
</evidence>
<gene>
    <name evidence="2" type="ORF">M408DRAFT_25238</name>
</gene>
<feature type="domain" description="F-box" evidence="1">
    <location>
        <begin position="5"/>
        <end position="55"/>
    </location>
</feature>
<organism evidence="2 3">
    <name type="scientific">Serendipita vermifera MAFF 305830</name>
    <dbReference type="NCBI Taxonomy" id="933852"/>
    <lineage>
        <taxon>Eukaryota</taxon>
        <taxon>Fungi</taxon>
        <taxon>Dikarya</taxon>
        <taxon>Basidiomycota</taxon>
        <taxon>Agaricomycotina</taxon>
        <taxon>Agaricomycetes</taxon>
        <taxon>Sebacinales</taxon>
        <taxon>Serendipitaceae</taxon>
        <taxon>Serendipita</taxon>
    </lineage>
</organism>
<name>A0A0C3B4X7_SERVB</name>
<evidence type="ECO:0000313" key="2">
    <source>
        <dbReference type="EMBL" id="KIM26521.1"/>
    </source>
</evidence>
<dbReference type="InterPro" id="IPR001810">
    <property type="entry name" value="F-box_dom"/>
</dbReference>
<reference evidence="3" key="2">
    <citation type="submission" date="2015-01" db="EMBL/GenBank/DDBJ databases">
        <title>Evolutionary Origins and Diversification of the Mycorrhizal Mutualists.</title>
        <authorList>
            <consortium name="DOE Joint Genome Institute"/>
            <consortium name="Mycorrhizal Genomics Consortium"/>
            <person name="Kohler A."/>
            <person name="Kuo A."/>
            <person name="Nagy L.G."/>
            <person name="Floudas D."/>
            <person name="Copeland A."/>
            <person name="Barry K.W."/>
            <person name="Cichocki N."/>
            <person name="Veneault-Fourrey C."/>
            <person name="LaButti K."/>
            <person name="Lindquist E.A."/>
            <person name="Lipzen A."/>
            <person name="Lundell T."/>
            <person name="Morin E."/>
            <person name="Murat C."/>
            <person name="Riley R."/>
            <person name="Ohm R."/>
            <person name="Sun H."/>
            <person name="Tunlid A."/>
            <person name="Henrissat B."/>
            <person name="Grigoriev I.V."/>
            <person name="Hibbett D.S."/>
            <person name="Martin F."/>
        </authorList>
    </citation>
    <scope>NUCLEOTIDE SEQUENCE [LARGE SCALE GENOMIC DNA]</scope>
    <source>
        <strain evidence="3">MAFF 305830</strain>
    </source>
</reference>
<dbReference type="Proteomes" id="UP000054097">
    <property type="component" value="Unassembled WGS sequence"/>
</dbReference>
<dbReference type="PROSITE" id="PS50181">
    <property type="entry name" value="FBOX"/>
    <property type="match status" value="1"/>
</dbReference>
<reference evidence="2 3" key="1">
    <citation type="submission" date="2014-04" db="EMBL/GenBank/DDBJ databases">
        <authorList>
            <consortium name="DOE Joint Genome Institute"/>
            <person name="Kuo A."/>
            <person name="Zuccaro A."/>
            <person name="Kohler A."/>
            <person name="Nagy L.G."/>
            <person name="Floudas D."/>
            <person name="Copeland A."/>
            <person name="Barry K.W."/>
            <person name="Cichocki N."/>
            <person name="Veneault-Fourrey C."/>
            <person name="LaButti K."/>
            <person name="Lindquist E.A."/>
            <person name="Lipzen A."/>
            <person name="Lundell T."/>
            <person name="Morin E."/>
            <person name="Murat C."/>
            <person name="Sun H."/>
            <person name="Tunlid A."/>
            <person name="Henrissat B."/>
            <person name="Grigoriev I.V."/>
            <person name="Hibbett D.S."/>
            <person name="Martin F."/>
            <person name="Nordberg H.P."/>
            <person name="Cantor M.N."/>
            <person name="Hua S.X."/>
        </authorList>
    </citation>
    <scope>NUCLEOTIDE SEQUENCE [LARGE SCALE GENOMIC DNA]</scope>
    <source>
        <strain evidence="2 3">MAFF 305830</strain>
    </source>
</reference>
<dbReference type="AlphaFoldDB" id="A0A0C3B4X7"/>
<evidence type="ECO:0000259" key="1">
    <source>
        <dbReference type="PROSITE" id="PS50181"/>
    </source>
</evidence>
<dbReference type="SUPFAM" id="SSF81383">
    <property type="entry name" value="F-box domain"/>
    <property type="match status" value="1"/>
</dbReference>
<dbReference type="OrthoDB" id="2269034at2759"/>